<dbReference type="AlphaFoldDB" id="A0A1L9RLU1"/>
<organism evidence="3 4">
    <name type="scientific">Aspergillus wentii DTO 134E9</name>
    <dbReference type="NCBI Taxonomy" id="1073089"/>
    <lineage>
        <taxon>Eukaryota</taxon>
        <taxon>Fungi</taxon>
        <taxon>Dikarya</taxon>
        <taxon>Ascomycota</taxon>
        <taxon>Pezizomycotina</taxon>
        <taxon>Eurotiomycetes</taxon>
        <taxon>Eurotiomycetidae</taxon>
        <taxon>Eurotiales</taxon>
        <taxon>Aspergillaceae</taxon>
        <taxon>Aspergillus</taxon>
        <taxon>Aspergillus subgen. Cremei</taxon>
    </lineage>
</organism>
<protein>
    <submittedName>
        <fullName evidence="3">Uncharacterized protein</fullName>
    </submittedName>
</protein>
<name>A0A1L9RLU1_ASPWE</name>
<reference evidence="4" key="1">
    <citation type="journal article" date="2017" name="Genome Biol.">
        <title>Comparative genomics reveals high biological diversity and specific adaptations in the industrially and medically important fungal genus Aspergillus.</title>
        <authorList>
            <person name="de Vries R.P."/>
            <person name="Riley R."/>
            <person name="Wiebenga A."/>
            <person name="Aguilar-Osorio G."/>
            <person name="Amillis S."/>
            <person name="Uchima C.A."/>
            <person name="Anderluh G."/>
            <person name="Asadollahi M."/>
            <person name="Askin M."/>
            <person name="Barry K."/>
            <person name="Battaglia E."/>
            <person name="Bayram O."/>
            <person name="Benocci T."/>
            <person name="Braus-Stromeyer S.A."/>
            <person name="Caldana C."/>
            <person name="Canovas D."/>
            <person name="Cerqueira G.C."/>
            <person name="Chen F."/>
            <person name="Chen W."/>
            <person name="Choi C."/>
            <person name="Clum A."/>
            <person name="Dos Santos R.A."/>
            <person name="Damasio A.R."/>
            <person name="Diallinas G."/>
            <person name="Emri T."/>
            <person name="Fekete E."/>
            <person name="Flipphi M."/>
            <person name="Freyberg S."/>
            <person name="Gallo A."/>
            <person name="Gournas C."/>
            <person name="Habgood R."/>
            <person name="Hainaut M."/>
            <person name="Harispe M.L."/>
            <person name="Henrissat B."/>
            <person name="Hilden K.S."/>
            <person name="Hope R."/>
            <person name="Hossain A."/>
            <person name="Karabika E."/>
            <person name="Karaffa L."/>
            <person name="Karanyi Z."/>
            <person name="Krasevec N."/>
            <person name="Kuo A."/>
            <person name="Kusch H."/>
            <person name="LaButti K."/>
            <person name="Lagendijk E.L."/>
            <person name="Lapidus A."/>
            <person name="Levasseur A."/>
            <person name="Lindquist E."/>
            <person name="Lipzen A."/>
            <person name="Logrieco A.F."/>
            <person name="MacCabe A."/>
            <person name="Maekelae M.R."/>
            <person name="Malavazi I."/>
            <person name="Melin P."/>
            <person name="Meyer V."/>
            <person name="Mielnichuk N."/>
            <person name="Miskei M."/>
            <person name="Molnar A.P."/>
            <person name="Mule G."/>
            <person name="Ngan C.Y."/>
            <person name="Orejas M."/>
            <person name="Orosz E."/>
            <person name="Ouedraogo J.P."/>
            <person name="Overkamp K.M."/>
            <person name="Park H.-S."/>
            <person name="Perrone G."/>
            <person name="Piumi F."/>
            <person name="Punt P.J."/>
            <person name="Ram A.F."/>
            <person name="Ramon A."/>
            <person name="Rauscher S."/>
            <person name="Record E."/>
            <person name="Riano-Pachon D.M."/>
            <person name="Robert V."/>
            <person name="Roehrig J."/>
            <person name="Ruller R."/>
            <person name="Salamov A."/>
            <person name="Salih N.S."/>
            <person name="Samson R.A."/>
            <person name="Sandor E."/>
            <person name="Sanguinetti M."/>
            <person name="Schuetze T."/>
            <person name="Sepcic K."/>
            <person name="Shelest E."/>
            <person name="Sherlock G."/>
            <person name="Sophianopoulou V."/>
            <person name="Squina F.M."/>
            <person name="Sun H."/>
            <person name="Susca A."/>
            <person name="Todd R.B."/>
            <person name="Tsang A."/>
            <person name="Unkles S.E."/>
            <person name="van de Wiele N."/>
            <person name="van Rossen-Uffink D."/>
            <person name="Oliveira J.V."/>
            <person name="Vesth T.C."/>
            <person name="Visser J."/>
            <person name="Yu J.-H."/>
            <person name="Zhou M."/>
            <person name="Andersen M.R."/>
            <person name="Archer D.B."/>
            <person name="Baker S.E."/>
            <person name="Benoit I."/>
            <person name="Brakhage A.A."/>
            <person name="Braus G.H."/>
            <person name="Fischer R."/>
            <person name="Frisvad J.C."/>
            <person name="Goldman G.H."/>
            <person name="Houbraken J."/>
            <person name="Oakley B."/>
            <person name="Pocsi I."/>
            <person name="Scazzocchio C."/>
            <person name="Seiboth B."/>
            <person name="vanKuyk P.A."/>
            <person name="Wortman J."/>
            <person name="Dyer P.S."/>
            <person name="Grigoriev I.V."/>
        </authorList>
    </citation>
    <scope>NUCLEOTIDE SEQUENCE [LARGE SCALE GENOMIC DNA]</scope>
    <source>
        <strain evidence="4">DTO 134E9</strain>
    </source>
</reference>
<keyword evidence="4" id="KW-1185">Reference proteome</keyword>
<dbReference type="EMBL" id="KV878212">
    <property type="protein sequence ID" value="OJJ35915.1"/>
    <property type="molecule type" value="Genomic_DNA"/>
</dbReference>
<accession>A0A1L9RLU1</accession>
<dbReference type="VEuPathDB" id="FungiDB:ASPWEDRAFT_41147"/>
<gene>
    <name evidence="3" type="ORF">ASPWEDRAFT_41147</name>
</gene>
<dbReference type="Proteomes" id="UP000184383">
    <property type="component" value="Unassembled WGS sequence"/>
</dbReference>
<dbReference type="GeneID" id="63751333"/>
<sequence>MPQPSAKDPFQESSSLEYQEPPRKQNFFRHLYTTPYSQLTVWEILLRFLIALLFGAAIGAVIGVIIRFA</sequence>
<evidence type="ECO:0000313" key="3">
    <source>
        <dbReference type="EMBL" id="OJJ35915.1"/>
    </source>
</evidence>
<proteinExistence type="predicted"/>
<feature type="transmembrane region" description="Helical" evidence="2">
    <location>
        <begin position="44"/>
        <end position="66"/>
    </location>
</feature>
<keyword evidence="2" id="KW-0472">Membrane</keyword>
<keyword evidence="2" id="KW-0812">Transmembrane</keyword>
<evidence type="ECO:0000313" key="4">
    <source>
        <dbReference type="Proteomes" id="UP000184383"/>
    </source>
</evidence>
<keyword evidence="2" id="KW-1133">Transmembrane helix</keyword>
<dbReference type="RefSeq" id="XP_040689591.1">
    <property type="nucleotide sequence ID" value="XM_040835485.1"/>
</dbReference>
<evidence type="ECO:0000256" key="1">
    <source>
        <dbReference type="SAM" id="MobiDB-lite"/>
    </source>
</evidence>
<evidence type="ECO:0000256" key="2">
    <source>
        <dbReference type="SAM" id="Phobius"/>
    </source>
</evidence>
<feature type="region of interest" description="Disordered" evidence="1">
    <location>
        <begin position="1"/>
        <end position="21"/>
    </location>
</feature>